<reference evidence="2" key="3">
    <citation type="submission" date="2025-08" db="UniProtKB">
        <authorList>
            <consortium name="Ensembl"/>
        </authorList>
    </citation>
    <scope>IDENTIFICATION</scope>
</reference>
<dbReference type="InParanoid" id="F6RZ52"/>
<feature type="region of interest" description="Disordered" evidence="1">
    <location>
        <begin position="378"/>
        <end position="397"/>
    </location>
</feature>
<dbReference type="PANTHER" id="PTHR16525">
    <property type="entry name" value="PROTEIN C12ORF4"/>
    <property type="match status" value="1"/>
</dbReference>
<reference evidence="2" key="2">
    <citation type="journal article" date="2008" name="Genome Biol.">
        <title>Improved genome assembly and evidence-based global gene model set for the chordate Ciona intestinalis: new insight into intron and operon populations.</title>
        <authorList>
            <person name="Satou Y."/>
            <person name="Mineta K."/>
            <person name="Ogasawara M."/>
            <person name="Sasakura Y."/>
            <person name="Shoguchi E."/>
            <person name="Ueno K."/>
            <person name="Yamada L."/>
            <person name="Matsumoto J."/>
            <person name="Wasserscheid J."/>
            <person name="Dewar K."/>
            <person name="Wiley G.B."/>
            <person name="Macmil S.L."/>
            <person name="Roe B.A."/>
            <person name="Zeller R.W."/>
            <person name="Hastings K.E."/>
            <person name="Lemaire P."/>
            <person name="Lindquist E."/>
            <person name="Endo T."/>
            <person name="Hotta K."/>
            <person name="Inaba K."/>
        </authorList>
    </citation>
    <scope>NUCLEOTIDE SEQUENCE [LARGE SCALE GENOMIC DNA]</scope>
    <source>
        <strain evidence="2">wild type</strain>
    </source>
</reference>
<proteinExistence type="predicted"/>
<evidence type="ECO:0000313" key="3">
    <source>
        <dbReference type="Proteomes" id="UP000008144"/>
    </source>
</evidence>
<dbReference type="AlphaFoldDB" id="F6RZ52"/>
<accession>F6RZ52</accession>
<reference evidence="2" key="4">
    <citation type="submission" date="2025-09" db="UniProtKB">
        <authorList>
            <consortium name="Ensembl"/>
        </authorList>
    </citation>
    <scope>IDENTIFICATION</scope>
</reference>
<reference evidence="3" key="1">
    <citation type="journal article" date="2002" name="Science">
        <title>The draft genome of Ciona intestinalis: insights into chordate and vertebrate origins.</title>
        <authorList>
            <person name="Dehal P."/>
            <person name="Satou Y."/>
            <person name="Campbell R.K."/>
            <person name="Chapman J."/>
            <person name="Degnan B."/>
            <person name="De Tomaso A."/>
            <person name="Davidson B."/>
            <person name="Di Gregorio A."/>
            <person name="Gelpke M."/>
            <person name="Goodstein D.M."/>
            <person name="Harafuji N."/>
            <person name="Hastings K.E."/>
            <person name="Ho I."/>
            <person name="Hotta K."/>
            <person name="Huang W."/>
            <person name="Kawashima T."/>
            <person name="Lemaire P."/>
            <person name="Martinez D."/>
            <person name="Meinertzhagen I.A."/>
            <person name="Necula S."/>
            <person name="Nonaka M."/>
            <person name="Putnam N."/>
            <person name="Rash S."/>
            <person name="Saiga H."/>
            <person name="Satake M."/>
            <person name="Terry A."/>
            <person name="Yamada L."/>
            <person name="Wang H.G."/>
            <person name="Awazu S."/>
            <person name="Azumi K."/>
            <person name="Boore J."/>
            <person name="Branno M."/>
            <person name="Chin-Bow S."/>
            <person name="DeSantis R."/>
            <person name="Doyle S."/>
            <person name="Francino P."/>
            <person name="Keys D.N."/>
            <person name="Haga S."/>
            <person name="Hayashi H."/>
            <person name="Hino K."/>
            <person name="Imai K.S."/>
            <person name="Inaba K."/>
            <person name="Kano S."/>
            <person name="Kobayashi K."/>
            <person name="Kobayashi M."/>
            <person name="Lee B.I."/>
            <person name="Makabe K.W."/>
            <person name="Manohar C."/>
            <person name="Matassi G."/>
            <person name="Medina M."/>
            <person name="Mochizuki Y."/>
            <person name="Mount S."/>
            <person name="Morishita T."/>
            <person name="Miura S."/>
            <person name="Nakayama A."/>
            <person name="Nishizaka S."/>
            <person name="Nomoto H."/>
            <person name="Ohta F."/>
            <person name="Oishi K."/>
            <person name="Rigoutsos I."/>
            <person name="Sano M."/>
            <person name="Sasaki A."/>
            <person name="Sasakura Y."/>
            <person name="Shoguchi E."/>
            <person name="Shin-i T."/>
            <person name="Spagnuolo A."/>
            <person name="Stainier D."/>
            <person name="Suzuki M.M."/>
            <person name="Tassy O."/>
            <person name="Takatori N."/>
            <person name="Tokuoka M."/>
            <person name="Yagi K."/>
            <person name="Yoshizaki F."/>
            <person name="Wada S."/>
            <person name="Zhang C."/>
            <person name="Hyatt P.D."/>
            <person name="Larimer F."/>
            <person name="Detter C."/>
            <person name="Doggett N."/>
            <person name="Glavina T."/>
            <person name="Hawkins T."/>
            <person name="Richardson P."/>
            <person name="Lucas S."/>
            <person name="Kohara Y."/>
            <person name="Levine M."/>
            <person name="Satoh N."/>
            <person name="Rokhsar D.S."/>
        </authorList>
    </citation>
    <scope>NUCLEOTIDE SEQUENCE [LARGE SCALE GENOMIC DNA]</scope>
</reference>
<name>F6RZ52_CIOIN</name>
<protein>
    <submittedName>
        <fullName evidence="2">Uncharacterized protein</fullName>
    </submittedName>
</protein>
<sequence>LSMNGNTLDNGDRTFEYVVSTGSNKPIQELRFPVNVLKVFDVRELVARVMNFHRIPCFVETELNMKLKKFVDNERMNLHDHQAALLLQKIIDDPTLIDHVAKVVSDKYENSWQEHAPPCLSQSNNFPLAYHHLIHSTAMQNLLQLEKKYHNAVSKFLADKEQSLSNMRERHRMEMSRACDNVGFAYTTEDVSILATKQLADSNRLEKQWKDNYKKLTEKQKQEYCDVVVRFSKEMKENEDKLNENGNILDALDERDVVSENSITVSSGISMEESFTINLGAQLKTMHNIRLMVADMLYFCRYSDDGEMEAQRFQTAMSLYSNSLSAIILLSDKNLKECTGIEKDFRTVCESSTEFHFDSLDEQVARVNEHAMVVRQSRSQTLTNTDLNDRNSSLKDEDEQGVLTEGDFYITKHSNLSQVHLVFHLVAEESQLRTKASLTNVTSRHRVILGMRHIMKVASSHDIRTITIPLLLCHELSEEITFQWCVKRAELVMKCVKG</sequence>
<dbReference type="Proteomes" id="UP000008144">
    <property type="component" value="Chromosome 1"/>
</dbReference>
<dbReference type="EMBL" id="EAAA01000248">
    <property type="status" value="NOT_ANNOTATED_CDS"/>
    <property type="molecule type" value="Genomic_DNA"/>
</dbReference>
<organism evidence="2 3">
    <name type="scientific">Ciona intestinalis</name>
    <name type="common">Transparent sea squirt</name>
    <name type="synonym">Ascidia intestinalis</name>
    <dbReference type="NCBI Taxonomy" id="7719"/>
    <lineage>
        <taxon>Eukaryota</taxon>
        <taxon>Metazoa</taxon>
        <taxon>Chordata</taxon>
        <taxon>Tunicata</taxon>
        <taxon>Ascidiacea</taxon>
        <taxon>Phlebobranchia</taxon>
        <taxon>Cionidae</taxon>
        <taxon>Ciona</taxon>
    </lineage>
</organism>
<evidence type="ECO:0000313" key="2">
    <source>
        <dbReference type="Ensembl" id="ENSCINP00000015211.3"/>
    </source>
</evidence>
<dbReference type="HOGENOM" id="CLU_036084_0_0_1"/>
<dbReference type="PANTHER" id="PTHR16525:SF0">
    <property type="entry name" value="PROTEIN C12ORF4"/>
    <property type="match status" value="1"/>
</dbReference>
<dbReference type="FunCoup" id="F6RZ52">
    <property type="interactions" value="771"/>
</dbReference>
<dbReference type="GeneTree" id="ENSGT00390000010229"/>
<dbReference type="OMA" id="CKHKRSH"/>
<dbReference type="STRING" id="7719.ENSCINP00000015211"/>
<evidence type="ECO:0000256" key="1">
    <source>
        <dbReference type="SAM" id="MobiDB-lite"/>
    </source>
</evidence>
<keyword evidence="3" id="KW-1185">Reference proteome</keyword>
<dbReference type="GO" id="GO:0005737">
    <property type="term" value="C:cytoplasm"/>
    <property type="evidence" value="ECO:0000318"/>
    <property type="project" value="GO_Central"/>
</dbReference>
<dbReference type="Pfam" id="PF10154">
    <property type="entry name" value="Fy-3"/>
    <property type="match status" value="1"/>
</dbReference>
<dbReference type="InterPro" id="IPR019311">
    <property type="entry name" value="Fy-3"/>
</dbReference>
<dbReference type="Ensembl" id="ENSCINT00000015211.3">
    <property type="protein sequence ID" value="ENSCINP00000015211.3"/>
    <property type="gene ID" value="ENSCING00000007406.3"/>
</dbReference>